<proteinExistence type="predicted"/>
<dbReference type="AlphaFoldDB" id="A0AAV0WIN2"/>
<evidence type="ECO:0008006" key="3">
    <source>
        <dbReference type="Google" id="ProtNLM"/>
    </source>
</evidence>
<keyword evidence="2" id="KW-1185">Reference proteome</keyword>
<sequence>MSIENLKNGGIGYVWGIMDIVFVNSFVINNELNNSKLTVKQFRRSVAQGLIVLNKSGQKRNFDVSPSTQKNSLQPRRGKQLYSIPLDVRIGNLGAHWIEYSKTRGRCEVCSKKKIESKPFSKCPTCKVFLLQNEKKPCFNEYHAK</sequence>
<organism evidence="1 2">
    <name type="scientific">Macrosiphum euphorbiae</name>
    <name type="common">potato aphid</name>
    <dbReference type="NCBI Taxonomy" id="13131"/>
    <lineage>
        <taxon>Eukaryota</taxon>
        <taxon>Metazoa</taxon>
        <taxon>Ecdysozoa</taxon>
        <taxon>Arthropoda</taxon>
        <taxon>Hexapoda</taxon>
        <taxon>Insecta</taxon>
        <taxon>Pterygota</taxon>
        <taxon>Neoptera</taxon>
        <taxon>Paraneoptera</taxon>
        <taxon>Hemiptera</taxon>
        <taxon>Sternorrhyncha</taxon>
        <taxon>Aphidomorpha</taxon>
        <taxon>Aphidoidea</taxon>
        <taxon>Aphididae</taxon>
        <taxon>Macrosiphini</taxon>
        <taxon>Macrosiphum</taxon>
    </lineage>
</organism>
<reference evidence="1 2" key="1">
    <citation type="submission" date="2023-01" db="EMBL/GenBank/DDBJ databases">
        <authorList>
            <person name="Whitehead M."/>
        </authorList>
    </citation>
    <scope>NUCLEOTIDE SEQUENCE [LARGE SCALE GENOMIC DNA]</scope>
</reference>
<gene>
    <name evidence="1" type="ORF">MEUPH1_LOCUS11542</name>
</gene>
<dbReference type="EMBL" id="CARXXK010000002">
    <property type="protein sequence ID" value="CAI6355724.1"/>
    <property type="molecule type" value="Genomic_DNA"/>
</dbReference>
<evidence type="ECO:0000313" key="2">
    <source>
        <dbReference type="Proteomes" id="UP001160148"/>
    </source>
</evidence>
<dbReference type="Proteomes" id="UP001160148">
    <property type="component" value="Unassembled WGS sequence"/>
</dbReference>
<evidence type="ECO:0000313" key="1">
    <source>
        <dbReference type="EMBL" id="CAI6355724.1"/>
    </source>
</evidence>
<name>A0AAV0WIN2_9HEMI</name>
<comment type="caution">
    <text evidence="1">The sequence shown here is derived from an EMBL/GenBank/DDBJ whole genome shotgun (WGS) entry which is preliminary data.</text>
</comment>
<accession>A0AAV0WIN2</accession>
<protein>
    <recommendedName>
        <fullName evidence="3">LAGLIDADG homing endonuclease</fullName>
    </recommendedName>
</protein>